<accession>A0A1P8Q3D1</accession>
<evidence type="ECO:0000256" key="3">
    <source>
        <dbReference type="ARBA" id="ARBA00023163"/>
    </source>
</evidence>
<evidence type="ECO:0000256" key="1">
    <source>
        <dbReference type="ARBA" id="ARBA00023015"/>
    </source>
</evidence>
<dbReference type="STRING" id="1847728.BTM29_07175"/>
<keyword evidence="7" id="KW-1185">Reference proteome</keyword>
<dbReference type="PANTHER" id="PTHR30514:SF21">
    <property type="entry name" value="RPIR-FAMILY TRANSCRIPTIONAL REGULATOR"/>
    <property type="match status" value="1"/>
</dbReference>
<dbReference type="GO" id="GO:0003677">
    <property type="term" value="F:DNA binding"/>
    <property type="evidence" value="ECO:0007669"/>
    <property type="project" value="UniProtKB-KW"/>
</dbReference>
<dbReference type="InterPro" id="IPR009057">
    <property type="entry name" value="Homeodomain-like_sf"/>
</dbReference>
<keyword evidence="3" id="KW-0804">Transcription</keyword>
<dbReference type="SUPFAM" id="SSF53697">
    <property type="entry name" value="SIS domain"/>
    <property type="match status" value="1"/>
</dbReference>
<dbReference type="CDD" id="cd05013">
    <property type="entry name" value="SIS_RpiR"/>
    <property type="match status" value="1"/>
</dbReference>
<dbReference type="InterPro" id="IPR035472">
    <property type="entry name" value="RpiR-like_SIS"/>
</dbReference>
<reference evidence="7" key="1">
    <citation type="submission" date="2016-12" db="EMBL/GenBank/DDBJ databases">
        <authorList>
            <person name="Jung M.Y."/>
            <person name="Lee S.H."/>
        </authorList>
    </citation>
    <scope>NUCLEOTIDE SEQUENCE [LARGE SCALE GENOMIC DNA]</scope>
    <source>
        <strain evidence="7">WiKim39</strain>
    </source>
</reference>
<feature type="domain" description="HTH rpiR-type" evidence="4">
    <location>
        <begin position="1"/>
        <end position="75"/>
    </location>
</feature>
<dbReference type="OrthoDB" id="6590756at2"/>
<dbReference type="InterPro" id="IPR000281">
    <property type="entry name" value="HTH_RpiR"/>
</dbReference>
<dbReference type="Gene3D" id="3.40.50.10490">
    <property type="entry name" value="Glucose-6-phosphate isomerase like protein, domain 1"/>
    <property type="match status" value="1"/>
</dbReference>
<dbReference type="PROSITE" id="PS51071">
    <property type="entry name" value="HTH_RPIR"/>
    <property type="match status" value="1"/>
</dbReference>
<dbReference type="SUPFAM" id="SSF46689">
    <property type="entry name" value="Homeodomain-like"/>
    <property type="match status" value="1"/>
</dbReference>
<evidence type="ECO:0008006" key="8">
    <source>
        <dbReference type="Google" id="ProtNLM"/>
    </source>
</evidence>
<dbReference type="Pfam" id="PF01418">
    <property type="entry name" value="HTH_6"/>
    <property type="match status" value="1"/>
</dbReference>
<dbReference type="GO" id="GO:1901135">
    <property type="term" value="P:carbohydrate derivative metabolic process"/>
    <property type="evidence" value="ECO:0007669"/>
    <property type="project" value="InterPro"/>
</dbReference>
<feature type="domain" description="SIS" evidence="5">
    <location>
        <begin position="100"/>
        <end position="241"/>
    </location>
</feature>
<dbReference type="PANTHER" id="PTHR30514">
    <property type="entry name" value="GLUCOKINASE"/>
    <property type="match status" value="1"/>
</dbReference>
<dbReference type="KEGG" id="lalw:BTM29_07175"/>
<keyword evidence="2" id="KW-0238">DNA-binding</keyword>
<dbReference type="InterPro" id="IPR047640">
    <property type="entry name" value="RpiR-like"/>
</dbReference>
<dbReference type="RefSeq" id="WP_076615402.1">
    <property type="nucleotide sequence ID" value="NZ_CP019323.1"/>
</dbReference>
<dbReference type="InterPro" id="IPR046348">
    <property type="entry name" value="SIS_dom_sf"/>
</dbReference>
<dbReference type="Pfam" id="PF01380">
    <property type="entry name" value="SIS"/>
    <property type="match status" value="1"/>
</dbReference>
<dbReference type="InterPro" id="IPR036388">
    <property type="entry name" value="WH-like_DNA-bd_sf"/>
</dbReference>
<dbReference type="AlphaFoldDB" id="A0A1P8Q3D1"/>
<organism evidence="6 7">
    <name type="scientific">Companilactobacillus allii</name>
    <dbReference type="NCBI Taxonomy" id="1847728"/>
    <lineage>
        <taxon>Bacteria</taxon>
        <taxon>Bacillati</taxon>
        <taxon>Bacillota</taxon>
        <taxon>Bacilli</taxon>
        <taxon>Lactobacillales</taxon>
        <taxon>Lactobacillaceae</taxon>
        <taxon>Companilactobacillus</taxon>
    </lineage>
</organism>
<evidence type="ECO:0000313" key="6">
    <source>
        <dbReference type="EMBL" id="APX72355.1"/>
    </source>
</evidence>
<proteinExistence type="predicted"/>
<evidence type="ECO:0000256" key="2">
    <source>
        <dbReference type="ARBA" id="ARBA00023125"/>
    </source>
</evidence>
<dbReference type="PROSITE" id="PS51464">
    <property type="entry name" value="SIS"/>
    <property type="match status" value="1"/>
</dbReference>
<dbReference type="InterPro" id="IPR001347">
    <property type="entry name" value="SIS_dom"/>
</dbReference>
<dbReference type="GO" id="GO:0003700">
    <property type="term" value="F:DNA-binding transcription factor activity"/>
    <property type="evidence" value="ECO:0007669"/>
    <property type="project" value="InterPro"/>
</dbReference>
<name>A0A1P8Q3D1_9LACO</name>
<keyword evidence="1" id="KW-0805">Transcription regulation</keyword>
<dbReference type="EMBL" id="CP019323">
    <property type="protein sequence ID" value="APX72355.1"/>
    <property type="molecule type" value="Genomic_DNA"/>
</dbReference>
<dbReference type="GO" id="GO:0097367">
    <property type="term" value="F:carbohydrate derivative binding"/>
    <property type="evidence" value="ECO:0007669"/>
    <property type="project" value="InterPro"/>
</dbReference>
<dbReference type="Gene3D" id="1.10.10.10">
    <property type="entry name" value="Winged helix-like DNA-binding domain superfamily/Winged helix DNA-binding domain"/>
    <property type="match status" value="1"/>
</dbReference>
<gene>
    <name evidence="6" type="ORF">BTM29_07175</name>
</gene>
<sequence>MNISKFKNSDKLSSNERQVLQFLLDNNNTVLDLGVRGVAKANYTSTSTVMRLAQKLGYSGFVEMHYRIAEYIMKDTPIKQPSTDINSIVVDTTEVSFKKFAKLISEQEEKFIYIYATGFSSTVAEYFYKKLLILGKKCLISTGGDSIGVFENNLNNIGLLIVISKSGETKQVLDKVKMAQDEDIKVISITGNKESSINYISNLPITCKDDYPLDDYNQFSNDFFPNILLLFEHIIGLYERL</sequence>
<dbReference type="Proteomes" id="UP000187499">
    <property type="component" value="Chromosome"/>
</dbReference>
<evidence type="ECO:0000259" key="5">
    <source>
        <dbReference type="PROSITE" id="PS51464"/>
    </source>
</evidence>
<protein>
    <recommendedName>
        <fullName evidence="8">Transcriptional regulator</fullName>
    </recommendedName>
</protein>
<evidence type="ECO:0000313" key="7">
    <source>
        <dbReference type="Proteomes" id="UP000187499"/>
    </source>
</evidence>
<evidence type="ECO:0000259" key="4">
    <source>
        <dbReference type="PROSITE" id="PS51071"/>
    </source>
</evidence>